<sequence length="50" mass="5674">MAIHFNTGVTLLKAILEDLMLAEDLRLASKKEITAMKLDVVQRTGRKKDF</sequence>
<proteinExistence type="predicted"/>
<dbReference type="RefSeq" id="WP_310007112.1">
    <property type="nucleotide sequence ID" value="NZ_JAVDTX010000005.1"/>
</dbReference>
<protein>
    <submittedName>
        <fullName evidence="1">Uncharacterized protein</fullName>
    </submittedName>
</protein>
<dbReference type="EMBL" id="JAVDTX010000005">
    <property type="protein sequence ID" value="MDR6845636.1"/>
    <property type="molecule type" value="Genomic_DNA"/>
</dbReference>
<organism evidence="1 2">
    <name type="scientific">Flavobacterium granuli</name>
    <dbReference type="NCBI Taxonomy" id="280093"/>
    <lineage>
        <taxon>Bacteria</taxon>
        <taxon>Pseudomonadati</taxon>
        <taxon>Bacteroidota</taxon>
        <taxon>Flavobacteriia</taxon>
        <taxon>Flavobacteriales</taxon>
        <taxon>Flavobacteriaceae</taxon>
        <taxon>Flavobacterium</taxon>
    </lineage>
</organism>
<gene>
    <name evidence="1" type="ORF">J2W95_002346</name>
</gene>
<reference evidence="1 2" key="1">
    <citation type="submission" date="2023-07" db="EMBL/GenBank/DDBJ databases">
        <title>Sorghum-associated microbial communities from plants grown in Nebraska, USA.</title>
        <authorList>
            <person name="Schachtman D."/>
        </authorList>
    </citation>
    <scope>NUCLEOTIDE SEQUENCE [LARGE SCALE GENOMIC DNA]</scope>
    <source>
        <strain evidence="1 2">BE124</strain>
    </source>
</reference>
<evidence type="ECO:0000313" key="2">
    <source>
        <dbReference type="Proteomes" id="UP001261871"/>
    </source>
</evidence>
<name>A0ABU1S3P2_9FLAO</name>
<keyword evidence="2" id="KW-1185">Reference proteome</keyword>
<dbReference type="Proteomes" id="UP001261871">
    <property type="component" value="Unassembled WGS sequence"/>
</dbReference>
<comment type="caution">
    <text evidence="1">The sequence shown here is derived from an EMBL/GenBank/DDBJ whole genome shotgun (WGS) entry which is preliminary data.</text>
</comment>
<evidence type="ECO:0000313" key="1">
    <source>
        <dbReference type="EMBL" id="MDR6845636.1"/>
    </source>
</evidence>
<accession>A0ABU1S3P2</accession>